<proteinExistence type="predicted"/>
<dbReference type="Proteomes" id="UP000479710">
    <property type="component" value="Unassembled WGS sequence"/>
</dbReference>
<name>A0A6G1CJ23_9ORYZ</name>
<evidence type="ECO:0000256" key="1">
    <source>
        <dbReference type="SAM" id="MobiDB-lite"/>
    </source>
</evidence>
<evidence type="ECO:0000313" key="3">
    <source>
        <dbReference type="Proteomes" id="UP000479710"/>
    </source>
</evidence>
<sequence length="73" mass="7283">MGAHGAPVTQESGDGGARGVKSSGTVAAWGLGILAVAAKARGRVGRRGSGRRGRSRVGQRVAQDLGAEEEDIG</sequence>
<comment type="caution">
    <text evidence="2">The sequence shown here is derived from an EMBL/GenBank/DDBJ whole genome shotgun (WGS) entry which is preliminary data.</text>
</comment>
<evidence type="ECO:0000313" key="2">
    <source>
        <dbReference type="EMBL" id="KAF0900071.1"/>
    </source>
</evidence>
<feature type="region of interest" description="Disordered" evidence="1">
    <location>
        <begin position="1"/>
        <end position="21"/>
    </location>
</feature>
<accession>A0A6G1CJ23</accession>
<organism evidence="2 3">
    <name type="scientific">Oryza meyeriana var. granulata</name>
    <dbReference type="NCBI Taxonomy" id="110450"/>
    <lineage>
        <taxon>Eukaryota</taxon>
        <taxon>Viridiplantae</taxon>
        <taxon>Streptophyta</taxon>
        <taxon>Embryophyta</taxon>
        <taxon>Tracheophyta</taxon>
        <taxon>Spermatophyta</taxon>
        <taxon>Magnoliopsida</taxon>
        <taxon>Liliopsida</taxon>
        <taxon>Poales</taxon>
        <taxon>Poaceae</taxon>
        <taxon>BOP clade</taxon>
        <taxon>Oryzoideae</taxon>
        <taxon>Oryzeae</taxon>
        <taxon>Oryzinae</taxon>
        <taxon>Oryza</taxon>
        <taxon>Oryza meyeriana</taxon>
    </lineage>
</organism>
<protein>
    <submittedName>
        <fullName evidence="2">Uncharacterized protein</fullName>
    </submittedName>
</protein>
<feature type="compositionally biased region" description="Basic residues" evidence="1">
    <location>
        <begin position="41"/>
        <end position="57"/>
    </location>
</feature>
<dbReference type="EMBL" id="SPHZ02000009">
    <property type="protein sequence ID" value="KAF0900071.1"/>
    <property type="molecule type" value="Genomic_DNA"/>
</dbReference>
<dbReference type="AlphaFoldDB" id="A0A6G1CJ23"/>
<feature type="region of interest" description="Disordered" evidence="1">
    <location>
        <begin position="41"/>
        <end position="73"/>
    </location>
</feature>
<keyword evidence="3" id="KW-1185">Reference proteome</keyword>
<gene>
    <name evidence="2" type="ORF">E2562_026807</name>
</gene>
<reference evidence="2 3" key="1">
    <citation type="submission" date="2019-11" db="EMBL/GenBank/DDBJ databases">
        <title>Whole genome sequence of Oryza granulata.</title>
        <authorList>
            <person name="Li W."/>
        </authorList>
    </citation>
    <scope>NUCLEOTIDE SEQUENCE [LARGE SCALE GENOMIC DNA]</scope>
    <source>
        <strain evidence="3">cv. Menghai</strain>
        <tissue evidence="2">Leaf</tissue>
    </source>
</reference>